<comment type="caution">
    <text evidence="1">The sequence shown here is derived from an EMBL/GenBank/DDBJ whole genome shotgun (WGS) entry which is preliminary data.</text>
</comment>
<gene>
    <name evidence="1" type="ORF">SYV04_42155</name>
</gene>
<keyword evidence="2" id="KW-1185">Reference proteome</keyword>
<evidence type="ECO:0000313" key="1">
    <source>
        <dbReference type="EMBL" id="MDY7233066.1"/>
    </source>
</evidence>
<accession>A0ABU5HI84</accession>
<dbReference type="EMBL" id="JAXIVS010000027">
    <property type="protein sequence ID" value="MDY7233066.1"/>
    <property type="molecule type" value="Genomic_DNA"/>
</dbReference>
<dbReference type="Proteomes" id="UP001291309">
    <property type="component" value="Unassembled WGS sequence"/>
</dbReference>
<organism evidence="1 2">
    <name type="scientific">Hyalangium rubrum</name>
    <dbReference type="NCBI Taxonomy" id="3103134"/>
    <lineage>
        <taxon>Bacteria</taxon>
        <taxon>Pseudomonadati</taxon>
        <taxon>Myxococcota</taxon>
        <taxon>Myxococcia</taxon>
        <taxon>Myxococcales</taxon>
        <taxon>Cystobacterineae</taxon>
        <taxon>Archangiaceae</taxon>
        <taxon>Hyalangium</taxon>
    </lineage>
</organism>
<evidence type="ECO:0008006" key="3">
    <source>
        <dbReference type="Google" id="ProtNLM"/>
    </source>
</evidence>
<protein>
    <recommendedName>
        <fullName evidence="3">Type VI secretion system baseplate subunit TssG</fullName>
    </recommendedName>
</protein>
<name>A0ABU5HI84_9BACT</name>
<dbReference type="RefSeq" id="WP_321551778.1">
    <property type="nucleotide sequence ID" value="NZ_JAXIVS010000027.1"/>
</dbReference>
<reference evidence="1 2" key="1">
    <citation type="submission" date="2023-12" db="EMBL/GenBank/DDBJ databases">
        <title>the genome sequence of Hyalangium sp. s54d21.</title>
        <authorList>
            <person name="Zhang X."/>
        </authorList>
    </citation>
    <scope>NUCLEOTIDE SEQUENCE [LARGE SCALE GENOMIC DNA]</scope>
    <source>
        <strain evidence="2">s54d21</strain>
    </source>
</reference>
<proteinExistence type="predicted"/>
<evidence type="ECO:0000313" key="2">
    <source>
        <dbReference type="Proteomes" id="UP001291309"/>
    </source>
</evidence>
<sequence>MVAEQGRERLQRHVAERIQDFDIPALLSLLSRMGYGSDQIEFRSHRTTVHQPHLLQEIQFIPADFDTRLGKELPARVEVTVNLGLLGIQTPLPSFFFREMDQIDPEKMERFIGYFDHVLLSARFRGLFPERDESLLPGWTGKDSTLHRLQLLRLASPSSLHWLCSKVFPEAEVAVQRETSRQRIDARGLRLGSGALGDGAAVGGFASVPMGGVIVWIYLDGSSTGDGKPWAEEARLRLHERILPYLVDALAPVTVILVLRDQQGFAQLEDTSYLGYDPIRGGPEHARQIILFSGIPSKARSTRER</sequence>